<organism evidence="2 3">
    <name type="scientific">Coniosporium apollinis (strain CBS 100218)</name>
    <name type="common">Rock-inhabiting black yeast</name>
    <dbReference type="NCBI Taxonomy" id="1168221"/>
    <lineage>
        <taxon>Eukaryota</taxon>
        <taxon>Fungi</taxon>
        <taxon>Dikarya</taxon>
        <taxon>Ascomycota</taxon>
        <taxon>Pezizomycotina</taxon>
        <taxon>Dothideomycetes</taxon>
        <taxon>Dothideomycetes incertae sedis</taxon>
        <taxon>Coniosporium</taxon>
    </lineage>
</organism>
<dbReference type="PANTHER" id="PTHR38846:SF1">
    <property type="entry name" value="C3H1-TYPE DOMAIN-CONTAINING PROTEIN"/>
    <property type="match status" value="1"/>
</dbReference>
<dbReference type="AlphaFoldDB" id="R7Z114"/>
<feature type="region of interest" description="Disordered" evidence="1">
    <location>
        <begin position="222"/>
        <end position="246"/>
    </location>
</feature>
<gene>
    <name evidence="2" type="ORF">W97_07392</name>
</gene>
<dbReference type="eggNOG" id="ENOG502SUS8">
    <property type="taxonomic scope" value="Eukaryota"/>
</dbReference>
<dbReference type="HOGENOM" id="CLU_1175360_0_0_1"/>
<dbReference type="OrthoDB" id="6105938at2759"/>
<dbReference type="PANTHER" id="PTHR38846">
    <property type="entry name" value="C3H1-TYPE DOMAIN-CONTAINING PROTEIN"/>
    <property type="match status" value="1"/>
</dbReference>
<dbReference type="EMBL" id="JH767591">
    <property type="protein sequence ID" value="EON67895.1"/>
    <property type="molecule type" value="Genomic_DNA"/>
</dbReference>
<reference evidence="3" key="1">
    <citation type="submission" date="2012-06" db="EMBL/GenBank/DDBJ databases">
        <title>The genome sequence of Coniosporium apollinis CBS 100218.</title>
        <authorList>
            <consortium name="The Broad Institute Genome Sequencing Platform"/>
            <person name="Cuomo C."/>
            <person name="Gorbushina A."/>
            <person name="Noack S."/>
            <person name="Walker B."/>
            <person name="Young S.K."/>
            <person name="Zeng Q."/>
            <person name="Gargeya S."/>
            <person name="Fitzgerald M."/>
            <person name="Haas B."/>
            <person name="Abouelleil A."/>
            <person name="Alvarado L."/>
            <person name="Arachchi H.M."/>
            <person name="Berlin A.M."/>
            <person name="Chapman S.B."/>
            <person name="Goldberg J."/>
            <person name="Griggs A."/>
            <person name="Gujja S."/>
            <person name="Hansen M."/>
            <person name="Howarth C."/>
            <person name="Imamovic A."/>
            <person name="Larimer J."/>
            <person name="McCowan C."/>
            <person name="Montmayeur A."/>
            <person name="Murphy C."/>
            <person name="Neiman D."/>
            <person name="Pearson M."/>
            <person name="Priest M."/>
            <person name="Roberts A."/>
            <person name="Saif S."/>
            <person name="Shea T."/>
            <person name="Sisk P."/>
            <person name="Sykes S."/>
            <person name="Wortman J."/>
            <person name="Nusbaum C."/>
            <person name="Birren B."/>
        </authorList>
    </citation>
    <scope>NUCLEOTIDE SEQUENCE [LARGE SCALE GENOMIC DNA]</scope>
    <source>
        <strain evidence="3">CBS 100218</strain>
    </source>
</reference>
<proteinExistence type="predicted"/>
<dbReference type="GeneID" id="19904703"/>
<accession>R7Z114</accession>
<evidence type="ECO:0000256" key="1">
    <source>
        <dbReference type="SAM" id="MobiDB-lite"/>
    </source>
</evidence>
<keyword evidence="3" id="KW-1185">Reference proteome</keyword>
<protein>
    <submittedName>
        <fullName evidence="2">Uncharacterized protein</fullName>
    </submittedName>
</protein>
<dbReference type="STRING" id="1168221.R7Z114"/>
<sequence length="246" mass="27346">MNSRETEFFEDASQSEYFQVDADATALSEFGRLATQSNWAIGGDAWKKHWHACFGTEYRLAKVAAMDCAPESPSQGVPQHSQKAALQEQEAVRRGFLNGFERFTPKPMALLAAEFDRLAVHNGWPKVADKKAKEEAAKLAELQALCAEVRIPAQQSIRKCKEVLREVHVNISDLVDSRRTGEPVQIFTSLEALQRSTLEGGKVFPKEQTSEDKFLKLFLRKMEPKGASSSPEESSSSQDGSPPSKE</sequence>
<evidence type="ECO:0000313" key="2">
    <source>
        <dbReference type="EMBL" id="EON67895.1"/>
    </source>
</evidence>
<dbReference type="Proteomes" id="UP000016924">
    <property type="component" value="Unassembled WGS sequence"/>
</dbReference>
<dbReference type="RefSeq" id="XP_007783212.1">
    <property type="nucleotide sequence ID" value="XM_007785022.1"/>
</dbReference>
<name>R7Z114_CONA1</name>
<feature type="compositionally biased region" description="Low complexity" evidence="1">
    <location>
        <begin position="225"/>
        <end position="246"/>
    </location>
</feature>
<evidence type="ECO:0000313" key="3">
    <source>
        <dbReference type="Proteomes" id="UP000016924"/>
    </source>
</evidence>